<evidence type="ECO:0000256" key="4">
    <source>
        <dbReference type="ARBA" id="ARBA00022679"/>
    </source>
</evidence>
<keyword evidence="3" id="KW-0597">Phosphoprotein</keyword>
<evidence type="ECO:0000256" key="2">
    <source>
        <dbReference type="ARBA" id="ARBA00012438"/>
    </source>
</evidence>
<dbReference type="InterPro" id="IPR036890">
    <property type="entry name" value="HATPase_C_sf"/>
</dbReference>
<gene>
    <name evidence="10" type="ORF">MG292_09950</name>
</gene>
<dbReference type="Gene3D" id="3.30.565.10">
    <property type="entry name" value="Histidine kinase-like ATPase, C-terminal domain"/>
    <property type="match status" value="1"/>
</dbReference>
<dbReference type="RefSeq" id="WP_280157850.1">
    <property type="nucleotide sequence ID" value="NZ_CP092332.1"/>
</dbReference>
<accession>A0ABY8N7Z3</accession>
<evidence type="ECO:0000313" key="10">
    <source>
        <dbReference type="EMBL" id="WGK94392.1"/>
    </source>
</evidence>
<sequence length="645" mass="75821">MQLFNDNLYKDETKAIRYNTIIYNNAKKYNLKSAMGDFYYNTAFIKYSKSDYKLAIAYSKKACKEFYEDKKFDDYLNSISRLCMFLKNDGRGYEAFQLAQNKVKLFKSFSNLSGLGDLYFFIAEYYFETKNYKRAIMYAKIALNGFQKTKNFHGIAQCNLFIGDVYFYLENYSESIKYVKEIDELPDELKSAPEYQIVFNFYMAKNLIRINKYVEAIRFSNTAINLIEKTDFTLIILIEIKLIKADAYQKLGNNFEATKLIRSIEKEIPKYLTDPEVENSLKYINSIKSNIWTAYKQYELALESCRKNLKFKEVDSKTYEDISNLEYKLHRYKEAFESQRIFQEKKIEQLILNQKDNLNELQVLYSVKDNEFKIQNLKIKELKNDLEIKKQKEFLRNSIIVSIILMVILIFVYYIYRIRIKVSQILKYKNEKLENSNELLNKSLREKELLLKEIHHRVKNNLQLVSSILNIQANESPNVSVSEFLDKCQNRISSIALIHQNLYMTENLDKVDFQTYTDELVSCILDSFSEIGKIKYEIVANENRFNIQTSISLGLIISELSCNAIKYAFKDKEDGIIYLEINKLDNNKFELIFGDNGCGSRNKSDGSISIGLELVNLLAMQLNGNLIRLERPGTFYKINFEEVNN</sequence>
<evidence type="ECO:0000256" key="1">
    <source>
        <dbReference type="ARBA" id="ARBA00000085"/>
    </source>
</evidence>
<reference evidence="10 11" key="2">
    <citation type="submission" date="2023-06" db="EMBL/GenBank/DDBJ databases">
        <title>Complete Genome Sequence of Flavobacterium keumense K3R-10.</title>
        <authorList>
            <person name="Jeong H."/>
            <person name="Jhang S.Y."/>
            <person name="Kim J.N."/>
        </authorList>
    </citation>
    <scope>NUCLEOTIDE SEQUENCE [LARGE SCALE GENOMIC DNA]</scope>
    <source>
        <strain evidence="10 11">K3R-10</strain>
    </source>
</reference>
<keyword evidence="8" id="KW-0812">Transmembrane</keyword>
<keyword evidence="5" id="KW-0547">Nucleotide-binding</keyword>
<keyword evidence="8" id="KW-0472">Membrane</keyword>
<protein>
    <recommendedName>
        <fullName evidence="2">histidine kinase</fullName>
        <ecNumber evidence="2">2.7.13.3</ecNumber>
    </recommendedName>
</protein>
<dbReference type="Proteomes" id="UP001232117">
    <property type="component" value="Chromosome"/>
</dbReference>
<dbReference type="InterPro" id="IPR011495">
    <property type="entry name" value="Sig_transdc_His_kin_sub2_dim/P"/>
</dbReference>
<dbReference type="PANTHER" id="PTHR41523:SF8">
    <property type="entry name" value="ETHYLENE RESPONSE SENSOR PROTEIN"/>
    <property type="match status" value="1"/>
</dbReference>
<keyword evidence="7" id="KW-0067">ATP-binding</keyword>
<dbReference type="InterPro" id="IPR011990">
    <property type="entry name" value="TPR-like_helical_dom_sf"/>
</dbReference>
<dbReference type="Gene3D" id="3.30.450.20">
    <property type="entry name" value="PAS domain"/>
    <property type="match status" value="1"/>
</dbReference>
<keyword evidence="8" id="KW-1133">Transmembrane helix</keyword>
<dbReference type="Gene3D" id="1.25.40.10">
    <property type="entry name" value="Tetratricopeptide repeat domain"/>
    <property type="match status" value="2"/>
</dbReference>
<dbReference type="Pfam" id="PF07568">
    <property type="entry name" value="HisKA_2"/>
    <property type="match status" value="1"/>
</dbReference>
<evidence type="ECO:0000256" key="5">
    <source>
        <dbReference type="ARBA" id="ARBA00022741"/>
    </source>
</evidence>
<dbReference type="PANTHER" id="PTHR41523">
    <property type="entry name" value="TWO-COMPONENT SYSTEM SENSOR PROTEIN"/>
    <property type="match status" value="1"/>
</dbReference>
<dbReference type="EMBL" id="CP092332">
    <property type="protein sequence ID" value="WGK94392.1"/>
    <property type="molecule type" value="Genomic_DNA"/>
</dbReference>
<keyword evidence="11" id="KW-1185">Reference proteome</keyword>
<keyword evidence="4" id="KW-0808">Transferase</keyword>
<comment type="catalytic activity">
    <reaction evidence="1">
        <text>ATP + protein L-histidine = ADP + protein N-phospho-L-histidine.</text>
        <dbReference type="EC" id="2.7.13.3"/>
    </reaction>
</comment>
<feature type="transmembrane region" description="Helical" evidence="8">
    <location>
        <begin position="394"/>
        <end position="416"/>
    </location>
</feature>
<evidence type="ECO:0000256" key="7">
    <source>
        <dbReference type="ARBA" id="ARBA00022840"/>
    </source>
</evidence>
<evidence type="ECO:0000256" key="6">
    <source>
        <dbReference type="ARBA" id="ARBA00022777"/>
    </source>
</evidence>
<proteinExistence type="predicted"/>
<organism evidence="10 11">
    <name type="scientific">Flavobacterium keumense</name>
    <dbReference type="NCBI Taxonomy" id="1306518"/>
    <lineage>
        <taxon>Bacteria</taxon>
        <taxon>Pseudomonadati</taxon>
        <taxon>Bacteroidota</taxon>
        <taxon>Flavobacteriia</taxon>
        <taxon>Flavobacteriales</taxon>
        <taxon>Flavobacteriaceae</taxon>
        <taxon>Flavobacterium</taxon>
    </lineage>
</organism>
<evidence type="ECO:0000259" key="9">
    <source>
        <dbReference type="Pfam" id="PF07568"/>
    </source>
</evidence>
<dbReference type="GO" id="GO:0016301">
    <property type="term" value="F:kinase activity"/>
    <property type="evidence" value="ECO:0007669"/>
    <property type="project" value="UniProtKB-KW"/>
</dbReference>
<dbReference type="EC" id="2.7.13.3" evidence="2"/>
<dbReference type="SUPFAM" id="SSF55874">
    <property type="entry name" value="ATPase domain of HSP90 chaperone/DNA topoisomerase II/histidine kinase"/>
    <property type="match status" value="1"/>
</dbReference>
<keyword evidence="6 10" id="KW-0418">Kinase</keyword>
<evidence type="ECO:0000256" key="8">
    <source>
        <dbReference type="SAM" id="Phobius"/>
    </source>
</evidence>
<evidence type="ECO:0000256" key="3">
    <source>
        <dbReference type="ARBA" id="ARBA00022553"/>
    </source>
</evidence>
<evidence type="ECO:0000313" key="11">
    <source>
        <dbReference type="Proteomes" id="UP001232117"/>
    </source>
</evidence>
<name>A0ABY8N7Z3_9FLAO</name>
<dbReference type="SUPFAM" id="SSF48452">
    <property type="entry name" value="TPR-like"/>
    <property type="match status" value="1"/>
</dbReference>
<reference evidence="10 11" key="1">
    <citation type="submission" date="2022-02" db="EMBL/GenBank/DDBJ databases">
        <authorList>
            <person name="Cha I.-T."/>
            <person name="Lee K.-E."/>
            <person name="Park S.-J."/>
        </authorList>
    </citation>
    <scope>NUCLEOTIDE SEQUENCE [LARGE SCALE GENOMIC DNA]</scope>
    <source>
        <strain evidence="10 11">K3R-10</strain>
    </source>
</reference>
<feature type="domain" description="Signal transduction histidine kinase subgroup 2 dimerisation and phosphoacceptor" evidence="9">
    <location>
        <begin position="453"/>
        <end position="527"/>
    </location>
</feature>